<dbReference type="InterPro" id="IPR053967">
    <property type="entry name" value="LlgE_F_G-like_D1"/>
</dbReference>
<dbReference type="EMBL" id="QWGP01000004">
    <property type="protein sequence ID" value="RHZ96985.1"/>
    <property type="molecule type" value="Genomic_DNA"/>
</dbReference>
<dbReference type="PROSITE" id="PS00588">
    <property type="entry name" value="FLAGELLA_BB_ROD"/>
    <property type="match status" value="1"/>
</dbReference>
<feature type="domain" description="Flagellar basal body rod protein N-terminal" evidence="5">
    <location>
        <begin position="22"/>
        <end position="35"/>
    </location>
</feature>
<dbReference type="InterPro" id="IPR010930">
    <property type="entry name" value="Flg_bb/hook_C_dom"/>
</dbReference>
<comment type="subunit">
    <text evidence="4">The basal body constitutes a major portion of the flagellar organelle and consists of five rings (E,L,P,S, and M) mounted on a central rod. The rod consists of about 26 subunits of FlgG in the distal portion, and FlgB, FlgC and FlgF are thought to build up the proximal portion of the rod with about 6 subunits each.</text>
</comment>
<dbReference type="InterPro" id="IPR019776">
    <property type="entry name" value="Flagellar_basal_body_rod_CS"/>
</dbReference>
<keyword evidence="3 4" id="KW-0975">Bacterial flagellum</keyword>
<dbReference type="Pfam" id="PF06429">
    <property type="entry name" value="Flg_bbr_C"/>
    <property type="match status" value="1"/>
</dbReference>
<evidence type="ECO:0000313" key="9">
    <source>
        <dbReference type="Proteomes" id="UP000266305"/>
    </source>
</evidence>
<comment type="caution">
    <text evidence="8">The sequence shown here is derived from an EMBL/GenBank/DDBJ whole genome shotgun (WGS) entry which is preliminary data.</text>
</comment>
<dbReference type="GO" id="GO:0071978">
    <property type="term" value="P:bacterial-type flagellum-dependent swarming motility"/>
    <property type="evidence" value="ECO:0007669"/>
    <property type="project" value="TreeGrafter"/>
</dbReference>
<evidence type="ECO:0000313" key="8">
    <source>
        <dbReference type="EMBL" id="RHZ96985.1"/>
    </source>
</evidence>
<protein>
    <recommendedName>
        <fullName evidence="4">Flagellar basal-body rod protein FlgF</fullName>
    </recommendedName>
</protein>
<accession>A0AAX1UPE5</accession>
<keyword evidence="8" id="KW-0969">Cilium</keyword>
<feature type="domain" description="Flagellar hook protein FlgE/F/G-like D1" evidence="7">
    <location>
        <begin position="81"/>
        <end position="147"/>
    </location>
</feature>
<proteinExistence type="inferred from homology"/>
<dbReference type="InterPro" id="IPR012836">
    <property type="entry name" value="FlgF"/>
</dbReference>
<evidence type="ECO:0000259" key="7">
    <source>
        <dbReference type="Pfam" id="PF22692"/>
    </source>
</evidence>
<comment type="subcellular location">
    <subcellularLocation>
        <location evidence="1 4">Bacterial flagellum basal body</location>
    </subcellularLocation>
</comment>
<feature type="domain" description="Flagellar basal-body/hook protein C-terminal" evidence="6">
    <location>
        <begin position="189"/>
        <end position="232"/>
    </location>
</feature>
<dbReference type="InterPro" id="IPR020013">
    <property type="entry name" value="Flagellar_FlgE/F/G"/>
</dbReference>
<evidence type="ECO:0000256" key="1">
    <source>
        <dbReference type="ARBA" id="ARBA00004117"/>
    </source>
</evidence>
<evidence type="ECO:0000256" key="3">
    <source>
        <dbReference type="ARBA" id="ARBA00023143"/>
    </source>
</evidence>
<name>A0AAX1UPE5_CERSP</name>
<dbReference type="Pfam" id="PF22692">
    <property type="entry name" value="LlgE_F_G_D1"/>
    <property type="match status" value="1"/>
</dbReference>
<sequence>MDAAGYTTLTRQSGLMREMQSVANNIANLSTTGFRREGIVFTEHVKRLEGEASLSMASASARQIDLTQGGLTRTGAPFDFAIMGEGFFLLETPQGQELTRAGSFTPNAEGELVDADGNRLLDAGAAPLFIPPDARGVVLSADGTLSAGDQPIGRVGLWQPTDPLGLRHEGGTRFSTEGGTEPAEGATLVQGALEDSNVEPVSEIARMIDVQRAYEMGQSFLDREDDRIRTTVRTLGDSR</sequence>
<organism evidence="8 9">
    <name type="scientific">Cereibacter sphaeroides</name>
    <name type="common">Rhodobacter sphaeroides</name>
    <dbReference type="NCBI Taxonomy" id="1063"/>
    <lineage>
        <taxon>Bacteria</taxon>
        <taxon>Pseudomonadati</taxon>
        <taxon>Pseudomonadota</taxon>
        <taxon>Alphaproteobacteria</taxon>
        <taxon>Rhodobacterales</taxon>
        <taxon>Paracoccaceae</taxon>
        <taxon>Cereibacter</taxon>
    </lineage>
</organism>
<dbReference type="PANTHER" id="PTHR30435:SF19">
    <property type="entry name" value="FLAGELLAR BASAL-BODY ROD PROTEIN FLGG"/>
    <property type="match status" value="1"/>
</dbReference>
<keyword evidence="8" id="KW-0966">Cell projection</keyword>
<gene>
    <name evidence="8" type="ORF">D1114_05860</name>
</gene>
<evidence type="ECO:0000256" key="2">
    <source>
        <dbReference type="ARBA" id="ARBA00009677"/>
    </source>
</evidence>
<comment type="similarity">
    <text evidence="2 4">Belongs to the flagella basal body rod proteins family.</text>
</comment>
<evidence type="ECO:0000259" key="6">
    <source>
        <dbReference type="Pfam" id="PF06429"/>
    </source>
</evidence>
<dbReference type="InterPro" id="IPR037925">
    <property type="entry name" value="FlgE/F/G-like"/>
</dbReference>
<dbReference type="NCBIfam" id="NF009332">
    <property type="entry name" value="PRK12690.1"/>
    <property type="match status" value="1"/>
</dbReference>
<dbReference type="SUPFAM" id="SSF117143">
    <property type="entry name" value="Flagellar hook protein flgE"/>
    <property type="match status" value="1"/>
</dbReference>
<dbReference type="Proteomes" id="UP000266305">
    <property type="component" value="Unassembled WGS sequence"/>
</dbReference>
<dbReference type="RefSeq" id="WP_118999551.1">
    <property type="nucleotide sequence ID" value="NZ_QWGP01000004.1"/>
</dbReference>
<dbReference type="Pfam" id="PF00460">
    <property type="entry name" value="Flg_bb_rod"/>
    <property type="match status" value="1"/>
</dbReference>
<evidence type="ECO:0000256" key="4">
    <source>
        <dbReference type="RuleBase" id="RU362116"/>
    </source>
</evidence>
<dbReference type="NCBIfam" id="TIGR03506">
    <property type="entry name" value="FlgEFG_subfam"/>
    <property type="match status" value="1"/>
</dbReference>
<evidence type="ECO:0000259" key="5">
    <source>
        <dbReference type="Pfam" id="PF00460"/>
    </source>
</evidence>
<keyword evidence="8" id="KW-0282">Flagellum</keyword>
<reference evidence="8 9" key="1">
    <citation type="submission" date="2018-08" db="EMBL/GenBank/DDBJ databases">
        <title>Draft genome sequence of Rhodobacter sphaeroides FY.</title>
        <authorList>
            <person name="Rayyan A."/>
            <person name="Meyer T.E."/>
            <person name="Kyndt J.A."/>
        </authorList>
    </citation>
    <scope>NUCLEOTIDE SEQUENCE [LARGE SCALE GENOMIC DNA]</scope>
    <source>
        <strain evidence="8 9">FY</strain>
    </source>
</reference>
<dbReference type="InterPro" id="IPR001444">
    <property type="entry name" value="Flag_bb_rod_N"/>
</dbReference>
<dbReference type="GO" id="GO:0030694">
    <property type="term" value="C:bacterial-type flagellum basal body, rod"/>
    <property type="evidence" value="ECO:0007669"/>
    <property type="project" value="UniProtKB-UniRule"/>
</dbReference>
<dbReference type="NCBIfam" id="TIGR02490">
    <property type="entry name" value="flgF"/>
    <property type="match status" value="1"/>
</dbReference>
<dbReference type="PANTHER" id="PTHR30435">
    <property type="entry name" value="FLAGELLAR PROTEIN"/>
    <property type="match status" value="1"/>
</dbReference>
<dbReference type="AlphaFoldDB" id="A0AAX1UPE5"/>